<reference evidence="2" key="1">
    <citation type="submission" date="2016-04" db="EMBL/GenBank/DDBJ databases">
        <authorList>
            <person name="Chen L."/>
            <person name="Zhuang W."/>
            <person name="Wang G."/>
        </authorList>
    </citation>
    <scope>NUCLEOTIDE SEQUENCE [LARGE SCALE GENOMIC DNA]</scope>
    <source>
        <strain evidence="2">17621</strain>
    </source>
</reference>
<proteinExistence type="predicted"/>
<dbReference type="STRING" id="354355.SAMN05660816_03356"/>
<dbReference type="AlphaFoldDB" id="A0A1V9EB16"/>
<dbReference type="EMBL" id="LVXG01000056">
    <property type="protein sequence ID" value="OQP43135.1"/>
    <property type="molecule type" value="Genomic_DNA"/>
</dbReference>
<gene>
    <name evidence="1" type="ORF">A4H97_13435</name>
</gene>
<dbReference type="Proteomes" id="UP000192610">
    <property type="component" value="Unassembled WGS sequence"/>
</dbReference>
<sequence>MKNGVLFILLGITALGSCKKYVEEKDLDKEIIVEIPVYSIGYGYSTAHPNFTSLPPYTYLVDFDKRDYPKVDSITLNALLETQYASDTAVIRLFNVTDNVAIENSSLSYSTPYRDSARLINTNNLYKSLPDKRVTLAIQTRGTGLGGVTRTFLKLRRN</sequence>
<organism evidence="1 2">
    <name type="scientific">Niastella yeongjuensis</name>
    <dbReference type="NCBI Taxonomy" id="354355"/>
    <lineage>
        <taxon>Bacteria</taxon>
        <taxon>Pseudomonadati</taxon>
        <taxon>Bacteroidota</taxon>
        <taxon>Chitinophagia</taxon>
        <taxon>Chitinophagales</taxon>
        <taxon>Chitinophagaceae</taxon>
        <taxon>Niastella</taxon>
    </lineage>
</organism>
<protein>
    <submittedName>
        <fullName evidence="1">Uncharacterized protein</fullName>
    </submittedName>
</protein>
<evidence type="ECO:0000313" key="2">
    <source>
        <dbReference type="Proteomes" id="UP000192610"/>
    </source>
</evidence>
<dbReference type="RefSeq" id="WP_081203548.1">
    <property type="nucleotide sequence ID" value="NZ_FOCZ01000005.1"/>
</dbReference>
<name>A0A1V9EB16_9BACT</name>
<evidence type="ECO:0000313" key="1">
    <source>
        <dbReference type="EMBL" id="OQP43135.1"/>
    </source>
</evidence>
<comment type="caution">
    <text evidence="1">The sequence shown here is derived from an EMBL/GenBank/DDBJ whole genome shotgun (WGS) entry which is preliminary data.</text>
</comment>
<dbReference type="OrthoDB" id="676424at2"/>
<dbReference type="PROSITE" id="PS51257">
    <property type="entry name" value="PROKAR_LIPOPROTEIN"/>
    <property type="match status" value="1"/>
</dbReference>
<accession>A0A1V9EB16</accession>
<keyword evidence="2" id="KW-1185">Reference proteome</keyword>